<feature type="domain" description="Glycosyl transferase CAP10" evidence="2">
    <location>
        <begin position="258"/>
        <end position="374"/>
    </location>
</feature>
<evidence type="ECO:0000313" key="3">
    <source>
        <dbReference type="EMBL" id="MBQ0933778.1"/>
    </source>
</evidence>
<evidence type="ECO:0000256" key="1">
    <source>
        <dbReference type="ARBA" id="ARBA00022679"/>
    </source>
</evidence>
<accession>A0ABS5DRJ9</accession>
<keyword evidence="4" id="KW-1185">Reference proteome</keyword>
<keyword evidence="1" id="KW-0808">Transferase</keyword>
<dbReference type="PANTHER" id="PTHR12203">
    <property type="entry name" value="KDEL LYS-ASP-GLU-LEU CONTAINING - RELATED"/>
    <property type="match status" value="1"/>
</dbReference>
<protein>
    <recommendedName>
        <fullName evidence="2">Glycosyl transferase CAP10 domain-containing protein</fullName>
    </recommendedName>
</protein>
<dbReference type="Proteomes" id="UP000672097">
    <property type="component" value="Unassembled WGS sequence"/>
</dbReference>
<evidence type="ECO:0000259" key="2">
    <source>
        <dbReference type="Pfam" id="PF05686"/>
    </source>
</evidence>
<sequence>MNAHQIDTWIEAQLKHRLPADFQNIRQFIIDDAALVEMDSLKDISIFDAGRVEFLSVNNFDRTLALNVESKRFSPVNPKYRPAIGRRNSEFANLLIAMNMSGIYISNWCDAQGWNYKKTLPGMNGLPIIQYCRRVAQRDQVCLMPLGYDYMGPGSGNIPEGPDLIPFKEKKNVLTWRGRFSGTYSDWNSEMWWAESMFREAAEISEEDVLRINSCDRMKIVNALKGKQWADVKLITTPREAEAVIKNKLLSSLFAGCTATRIPISEQRKSKFLLVVDGNDIGTNKYWSLLSNSVVLMVRSQWETALDAGLVPEKHFVPVEPSLDSIEAAIDRLAGDEERCLEMINDAHKLLKPNLNVRLREAVDYLTLKEYSEKLIFPFGRNVNGSFARPK</sequence>
<dbReference type="EMBL" id="JAGQDG010000001">
    <property type="protein sequence ID" value="MBQ0933778.1"/>
    <property type="molecule type" value="Genomic_DNA"/>
</dbReference>
<dbReference type="PANTHER" id="PTHR12203:SF35">
    <property type="entry name" value="PROTEIN O-GLUCOSYLTRANSFERASE 1"/>
    <property type="match status" value="1"/>
</dbReference>
<dbReference type="InterPro" id="IPR006598">
    <property type="entry name" value="CAP10"/>
</dbReference>
<evidence type="ECO:0000313" key="4">
    <source>
        <dbReference type="Proteomes" id="UP000672097"/>
    </source>
</evidence>
<proteinExistence type="predicted"/>
<dbReference type="InterPro" id="IPR051091">
    <property type="entry name" value="O-Glucosyltr/Glycosyltrsf_90"/>
</dbReference>
<organism evidence="3 4">
    <name type="scientific">Ideonella paludis</name>
    <dbReference type="NCBI Taxonomy" id="1233411"/>
    <lineage>
        <taxon>Bacteria</taxon>
        <taxon>Pseudomonadati</taxon>
        <taxon>Pseudomonadota</taxon>
        <taxon>Betaproteobacteria</taxon>
        <taxon>Burkholderiales</taxon>
        <taxon>Sphaerotilaceae</taxon>
        <taxon>Ideonella</taxon>
    </lineage>
</organism>
<dbReference type="Pfam" id="PF05686">
    <property type="entry name" value="Glyco_transf_90"/>
    <property type="match status" value="1"/>
</dbReference>
<dbReference type="RefSeq" id="WP_210805066.1">
    <property type="nucleotide sequence ID" value="NZ_JAGQDG010000001.1"/>
</dbReference>
<gene>
    <name evidence="3" type="ORF">KAK11_00450</name>
</gene>
<comment type="caution">
    <text evidence="3">The sequence shown here is derived from an EMBL/GenBank/DDBJ whole genome shotgun (WGS) entry which is preliminary data.</text>
</comment>
<reference evidence="3 4" key="1">
    <citation type="submission" date="2021-04" db="EMBL/GenBank/DDBJ databases">
        <title>The genome sequence of type strain Ideonella paludis KCTC 32238.</title>
        <authorList>
            <person name="Liu Y."/>
        </authorList>
    </citation>
    <scope>NUCLEOTIDE SEQUENCE [LARGE SCALE GENOMIC DNA]</scope>
    <source>
        <strain evidence="3 4">KCTC 32238</strain>
    </source>
</reference>
<name>A0ABS5DRJ9_9BURK</name>